<dbReference type="NCBIfam" id="TIGR01499">
    <property type="entry name" value="folC"/>
    <property type="match status" value="1"/>
</dbReference>
<evidence type="ECO:0000256" key="17">
    <source>
        <dbReference type="ARBA" id="ARBA00032510"/>
    </source>
</evidence>
<evidence type="ECO:0000256" key="7">
    <source>
        <dbReference type="ARBA" id="ARBA00013025"/>
    </source>
</evidence>
<evidence type="ECO:0000313" key="26">
    <source>
        <dbReference type="Proteomes" id="UP000251889"/>
    </source>
</evidence>
<dbReference type="GO" id="GO:0046872">
    <property type="term" value="F:metal ion binding"/>
    <property type="evidence" value="ECO:0007669"/>
    <property type="project" value="UniProtKB-KW"/>
</dbReference>
<comment type="catalytic activity">
    <reaction evidence="21">
        <text>7,8-dihydropteroate + L-glutamate + ATP = 7,8-dihydrofolate + ADP + phosphate + H(+)</text>
        <dbReference type="Rhea" id="RHEA:23584"/>
        <dbReference type="ChEBI" id="CHEBI:15378"/>
        <dbReference type="ChEBI" id="CHEBI:17839"/>
        <dbReference type="ChEBI" id="CHEBI:29985"/>
        <dbReference type="ChEBI" id="CHEBI:30616"/>
        <dbReference type="ChEBI" id="CHEBI:43474"/>
        <dbReference type="ChEBI" id="CHEBI:57451"/>
        <dbReference type="ChEBI" id="CHEBI:456216"/>
        <dbReference type="EC" id="6.3.2.12"/>
    </reaction>
</comment>
<dbReference type="PANTHER" id="PTHR11136">
    <property type="entry name" value="FOLYLPOLYGLUTAMATE SYNTHASE-RELATED"/>
    <property type="match status" value="1"/>
</dbReference>
<gene>
    <name evidence="25" type="ORF">DQQ10_25695</name>
</gene>
<dbReference type="GO" id="GO:0005737">
    <property type="term" value="C:cytoplasm"/>
    <property type="evidence" value="ECO:0007669"/>
    <property type="project" value="TreeGrafter"/>
</dbReference>
<keyword evidence="12 22" id="KW-0067">ATP-binding</keyword>
<dbReference type="PANTHER" id="PTHR11136:SF0">
    <property type="entry name" value="DIHYDROFOLATE SYNTHETASE-RELATED"/>
    <property type="match status" value="1"/>
</dbReference>
<feature type="domain" description="Mur ligase C-terminal" evidence="23">
    <location>
        <begin position="304"/>
        <end position="421"/>
    </location>
</feature>
<evidence type="ECO:0000259" key="23">
    <source>
        <dbReference type="Pfam" id="PF02875"/>
    </source>
</evidence>
<dbReference type="EMBL" id="QMFY01000023">
    <property type="protein sequence ID" value="RAV98000.1"/>
    <property type="molecule type" value="Genomic_DNA"/>
</dbReference>
<dbReference type="PIRSF" id="PIRSF001563">
    <property type="entry name" value="Folylpolyglu_synth"/>
    <property type="match status" value="1"/>
</dbReference>
<evidence type="ECO:0000256" key="9">
    <source>
        <dbReference type="ARBA" id="ARBA00022598"/>
    </source>
</evidence>
<keyword evidence="14" id="KW-0289">Folate biosynthesis</keyword>
<comment type="catalytic activity">
    <reaction evidence="18">
        <text>(6S)-5,6,7,8-tetrahydrofolyl-(gamma-L-Glu)(n) + L-glutamate + ATP = (6S)-5,6,7,8-tetrahydrofolyl-(gamma-L-Glu)(n+1) + ADP + phosphate + H(+)</text>
        <dbReference type="Rhea" id="RHEA:10580"/>
        <dbReference type="Rhea" id="RHEA-COMP:14738"/>
        <dbReference type="Rhea" id="RHEA-COMP:14740"/>
        <dbReference type="ChEBI" id="CHEBI:15378"/>
        <dbReference type="ChEBI" id="CHEBI:29985"/>
        <dbReference type="ChEBI" id="CHEBI:30616"/>
        <dbReference type="ChEBI" id="CHEBI:43474"/>
        <dbReference type="ChEBI" id="CHEBI:141005"/>
        <dbReference type="ChEBI" id="CHEBI:456216"/>
        <dbReference type="EC" id="6.3.2.17"/>
    </reaction>
</comment>
<evidence type="ECO:0000256" key="11">
    <source>
        <dbReference type="ARBA" id="ARBA00022741"/>
    </source>
</evidence>
<dbReference type="GO" id="GO:0005524">
    <property type="term" value="F:ATP binding"/>
    <property type="evidence" value="ECO:0007669"/>
    <property type="project" value="UniProtKB-KW"/>
</dbReference>
<dbReference type="Pfam" id="PF08245">
    <property type="entry name" value="Mur_ligase_M"/>
    <property type="match status" value="1"/>
</dbReference>
<evidence type="ECO:0000256" key="1">
    <source>
        <dbReference type="ARBA" id="ARBA00001946"/>
    </source>
</evidence>
<dbReference type="InterPro" id="IPR036615">
    <property type="entry name" value="Mur_ligase_C_dom_sf"/>
</dbReference>
<protein>
    <recommendedName>
        <fullName evidence="8">Dihydrofolate synthase/folylpolyglutamate synthase</fullName>
        <ecNumber evidence="6">6.3.2.12</ecNumber>
        <ecNumber evidence="7">6.3.2.17</ecNumber>
    </recommendedName>
    <alternativeName>
        <fullName evidence="17">Folylpoly-gamma-glutamate synthetase-dihydrofolate synthetase</fullName>
    </alternativeName>
    <alternativeName>
        <fullName evidence="15">Folylpolyglutamate synthetase</fullName>
    </alternativeName>
    <alternativeName>
        <fullName evidence="16">Tetrahydrofolylpolyglutamate synthase</fullName>
    </alternativeName>
</protein>
<dbReference type="InterPro" id="IPR018109">
    <property type="entry name" value="Folylpolyglutamate_synth_CS"/>
</dbReference>
<evidence type="ECO:0000256" key="20">
    <source>
        <dbReference type="ARBA" id="ARBA00049035"/>
    </source>
</evidence>
<feature type="domain" description="Mur ligase central" evidence="24">
    <location>
        <begin position="53"/>
        <end position="272"/>
    </location>
</feature>
<dbReference type="Pfam" id="PF02875">
    <property type="entry name" value="Mur_ligase_C"/>
    <property type="match status" value="1"/>
</dbReference>
<evidence type="ECO:0000256" key="16">
    <source>
        <dbReference type="ARBA" id="ARBA00030592"/>
    </source>
</evidence>
<dbReference type="InterPro" id="IPR001645">
    <property type="entry name" value="Folylpolyglutamate_synth"/>
</dbReference>
<evidence type="ECO:0000256" key="2">
    <source>
        <dbReference type="ARBA" id="ARBA00002714"/>
    </source>
</evidence>
<evidence type="ECO:0000256" key="13">
    <source>
        <dbReference type="ARBA" id="ARBA00022842"/>
    </source>
</evidence>
<dbReference type="InterPro" id="IPR004101">
    <property type="entry name" value="Mur_ligase_C"/>
</dbReference>
<name>A0A364XVM1_9BACT</name>
<evidence type="ECO:0000256" key="19">
    <source>
        <dbReference type="ARBA" id="ARBA00047808"/>
    </source>
</evidence>
<evidence type="ECO:0000256" key="5">
    <source>
        <dbReference type="ARBA" id="ARBA00008276"/>
    </source>
</evidence>
<dbReference type="OrthoDB" id="9809356at2"/>
<comment type="function">
    <text evidence="2">Functions in two distinct reactions of the de novo folate biosynthetic pathway. Catalyzes the addition of a glutamate residue to dihydropteroate (7,8-dihydropteroate or H2Pte) to form dihydrofolate (7,8-dihydrofolate monoglutamate or H2Pte-Glu). Also catalyzes successive additions of L-glutamate to tetrahydrofolate or 10-formyltetrahydrofolate or 5,10-methylenetetrahydrofolate, leading to folylpolyglutamate derivatives.</text>
</comment>
<evidence type="ECO:0000256" key="18">
    <source>
        <dbReference type="ARBA" id="ARBA00047493"/>
    </source>
</evidence>
<dbReference type="InterPro" id="IPR013221">
    <property type="entry name" value="Mur_ligase_cen"/>
</dbReference>
<keyword evidence="26" id="KW-1185">Reference proteome</keyword>
<dbReference type="Gene3D" id="3.40.1190.10">
    <property type="entry name" value="Mur-like, catalytic domain"/>
    <property type="match status" value="1"/>
</dbReference>
<evidence type="ECO:0000256" key="3">
    <source>
        <dbReference type="ARBA" id="ARBA00004799"/>
    </source>
</evidence>
<evidence type="ECO:0000259" key="24">
    <source>
        <dbReference type="Pfam" id="PF08245"/>
    </source>
</evidence>
<comment type="catalytic activity">
    <reaction evidence="20">
        <text>(6R)-5,10-methylenetetrahydrofolyl-(gamma-L-Glu)(n) + L-glutamate + ATP = (6R)-5,10-methylenetetrahydrofolyl-(gamma-L-Glu)(n+1) + ADP + phosphate + H(+)</text>
        <dbReference type="Rhea" id="RHEA:51912"/>
        <dbReference type="Rhea" id="RHEA-COMP:13257"/>
        <dbReference type="Rhea" id="RHEA-COMP:13258"/>
        <dbReference type="ChEBI" id="CHEBI:15378"/>
        <dbReference type="ChEBI" id="CHEBI:29985"/>
        <dbReference type="ChEBI" id="CHEBI:30616"/>
        <dbReference type="ChEBI" id="CHEBI:43474"/>
        <dbReference type="ChEBI" id="CHEBI:136572"/>
        <dbReference type="ChEBI" id="CHEBI:456216"/>
        <dbReference type="EC" id="6.3.2.17"/>
    </reaction>
</comment>
<organism evidence="25 26">
    <name type="scientific">Pseudochryseolinea flava</name>
    <dbReference type="NCBI Taxonomy" id="2059302"/>
    <lineage>
        <taxon>Bacteria</taxon>
        <taxon>Pseudomonadati</taxon>
        <taxon>Bacteroidota</taxon>
        <taxon>Cytophagia</taxon>
        <taxon>Cytophagales</taxon>
        <taxon>Fulvivirgaceae</taxon>
        <taxon>Pseudochryseolinea</taxon>
    </lineage>
</organism>
<dbReference type="SUPFAM" id="SSF53244">
    <property type="entry name" value="MurD-like peptide ligases, peptide-binding domain"/>
    <property type="match status" value="1"/>
</dbReference>
<dbReference type="PROSITE" id="PS01012">
    <property type="entry name" value="FOLYLPOLYGLU_SYNT_2"/>
    <property type="match status" value="1"/>
</dbReference>
<comment type="similarity">
    <text evidence="5 22">Belongs to the folylpolyglutamate synthase family.</text>
</comment>
<proteinExistence type="inferred from homology"/>
<dbReference type="GO" id="GO:0004326">
    <property type="term" value="F:tetrahydrofolylpolyglutamate synthase activity"/>
    <property type="evidence" value="ECO:0007669"/>
    <property type="project" value="UniProtKB-EC"/>
</dbReference>
<evidence type="ECO:0000256" key="12">
    <source>
        <dbReference type="ARBA" id="ARBA00022840"/>
    </source>
</evidence>
<comment type="catalytic activity">
    <reaction evidence="19">
        <text>10-formyltetrahydrofolyl-(gamma-L-Glu)(n) + L-glutamate + ATP = 10-formyltetrahydrofolyl-(gamma-L-Glu)(n+1) + ADP + phosphate + H(+)</text>
        <dbReference type="Rhea" id="RHEA:51904"/>
        <dbReference type="Rhea" id="RHEA-COMP:13088"/>
        <dbReference type="Rhea" id="RHEA-COMP:14300"/>
        <dbReference type="ChEBI" id="CHEBI:15378"/>
        <dbReference type="ChEBI" id="CHEBI:29985"/>
        <dbReference type="ChEBI" id="CHEBI:30616"/>
        <dbReference type="ChEBI" id="CHEBI:43474"/>
        <dbReference type="ChEBI" id="CHEBI:134413"/>
        <dbReference type="ChEBI" id="CHEBI:456216"/>
        <dbReference type="EC" id="6.3.2.17"/>
    </reaction>
</comment>
<dbReference type="FunFam" id="3.40.1190.10:FF:000011">
    <property type="entry name" value="Folylpolyglutamate synthase/dihydrofolate synthase"/>
    <property type="match status" value="1"/>
</dbReference>
<dbReference type="GO" id="GO:0046656">
    <property type="term" value="P:folic acid biosynthetic process"/>
    <property type="evidence" value="ECO:0007669"/>
    <property type="project" value="UniProtKB-KW"/>
</dbReference>
<comment type="cofactor">
    <cofactor evidence="1">
        <name>Mg(2+)</name>
        <dbReference type="ChEBI" id="CHEBI:18420"/>
    </cofactor>
</comment>
<dbReference type="PROSITE" id="PS01011">
    <property type="entry name" value="FOLYLPOLYGLU_SYNT_1"/>
    <property type="match status" value="1"/>
</dbReference>
<comment type="caution">
    <text evidence="25">The sequence shown here is derived from an EMBL/GenBank/DDBJ whole genome shotgun (WGS) entry which is preliminary data.</text>
</comment>
<evidence type="ECO:0000256" key="15">
    <source>
        <dbReference type="ARBA" id="ARBA00030048"/>
    </source>
</evidence>
<sequence>MFLTYVEAIDFLYHNLPMFQRIGAAALKNDLSNTIRLCDALGNPQHKVKTIHVAGTNGKGSTSHMLASILQSAGYKTGLYTSPHLKEFTERIRVDGQMISKDFVLDFVNRIRPAIDEVQPSFFEITVAMAFDYFVAQQVDIAVIEVGLGGRLDSTNVIMPEISVITNIGWDHKDILGDTLEKIASEKAGIIKPGIPVVVSERQKELQEIFIEKASAVKAPILFASDRYAISLHQSGAQVWMKVFREASVLFDHLVLPLQGYYQQKNLAGVLNAVDILNERGWHIADGQLLDGLKKVITQTGLKGRWQTLSEQPLIVCDTGHNLNGIEEVVRQISRQSYDKLHVVLGMVKDKDITDVLRLLPKDAKYYFCQANIPRAMDARLLSEKAADAGLHGVVVEEVNAAIREAQRHATATDMIFIGGSTFVVAEIEGL</sequence>
<accession>A0A364XVM1</accession>
<reference evidence="25 26" key="1">
    <citation type="submission" date="2018-06" db="EMBL/GenBank/DDBJ databases">
        <title>Chryseolinea flavus sp. nov., a member of the phylum Bacteroidetes isolated from soil.</title>
        <authorList>
            <person name="Li Y."/>
            <person name="Wang J."/>
        </authorList>
    </citation>
    <scope>NUCLEOTIDE SEQUENCE [LARGE SCALE GENOMIC DNA]</scope>
    <source>
        <strain evidence="25 26">SDU1-6</strain>
    </source>
</reference>
<keyword evidence="13" id="KW-0460">Magnesium</keyword>
<dbReference type="Proteomes" id="UP000251889">
    <property type="component" value="Unassembled WGS sequence"/>
</dbReference>
<comment type="pathway">
    <text evidence="4">Cofactor biosynthesis; tetrahydrofolylpolyglutamate biosynthesis.</text>
</comment>
<evidence type="ECO:0000256" key="21">
    <source>
        <dbReference type="ARBA" id="ARBA00049161"/>
    </source>
</evidence>
<dbReference type="GO" id="GO:0008841">
    <property type="term" value="F:dihydrofolate synthase activity"/>
    <property type="evidence" value="ECO:0007669"/>
    <property type="project" value="UniProtKB-EC"/>
</dbReference>
<keyword evidence="9 22" id="KW-0436">Ligase</keyword>
<dbReference type="AlphaFoldDB" id="A0A364XVM1"/>
<dbReference type="Gene3D" id="3.90.190.20">
    <property type="entry name" value="Mur ligase, C-terminal domain"/>
    <property type="match status" value="1"/>
</dbReference>
<dbReference type="SUPFAM" id="SSF53623">
    <property type="entry name" value="MurD-like peptide ligases, catalytic domain"/>
    <property type="match status" value="1"/>
</dbReference>
<evidence type="ECO:0000256" key="6">
    <source>
        <dbReference type="ARBA" id="ARBA00013023"/>
    </source>
</evidence>
<evidence type="ECO:0000256" key="14">
    <source>
        <dbReference type="ARBA" id="ARBA00022909"/>
    </source>
</evidence>
<keyword evidence="11 22" id="KW-0547">Nucleotide-binding</keyword>
<evidence type="ECO:0000256" key="4">
    <source>
        <dbReference type="ARBA" id="ARBA00005150"/>
    </source>
</evidence>
<dbReference type="RefSeq" id="WP_112749815.1">
    <property type="nucleotide sequence ID" value="NZ_QMFY01000023.1"/>
</dbReference>
<dbReference type="EC" id="6.3.2.17" evidence="7"/>
<keyword evidence="10" id="KW-0479">Metal-binding</keyword>
<dbReference type="InterPro" id="IPR036565">
    <property type="entry name" value="Mur-like_cat_sf"/>
</dbReference>
<evidence type="ECO:0000313" key="25">
    <source>
        <dbReference type="EMBL" id="RAV98000.1"/>
    </source>
</evidence>
<comment type="pathway">
    <text evidence="3">Cofactor biosynthesis; tetrahydrofolate biosynthesis; 7,8-dihydrofolate from 2-amino-4-hydroxy-6-hydroxymethyl-7,8-dihydropteridine diphosphate and 4-aminobenzoate: step 2/2.</text>
</comment>
<dbReference type="EC" id="6.3.2.12" evidence="6"/>
<evidence type="ECO:0000256" key="8">
    <source>
        <dbReference type="ARBA" id="ARBA00019357"/>
    </source>
</evidence>
<evidence type="ECO:0000256" key="10">
    <source>
        <dbReference type="ARBA" id="ARBA00022723"/>
    </source>
</evidence>
<evidence type="ECO:0000256" key="22">
    <source>
        <dbReference type="PIRNR" id="PIRNR001563"/>
    </source>
</evidence>